<proteinExistence type="predicted"/>
<dbReference type="InterPro" id="IPR015422">
    <property type="entry name" value="PyrdxlP-dep_Trfase_small"/>
</dbReference>
<keyword evidence="1" id="KW-0032">Aminotransferase</keyword>
<dbReference type="InterPro" id="IPR015424">
    <property type="entry name" value="PyrdxlP-dep_Trfase"/>
</dbReference>
<name>A0A3P3XR51_9SPIR</name>
<gene>
    <name evidence="1" type="ORF">SPIRO4BDMA_50242</name>
</gene>
<dbReference type="AlphaFoldDB" id="A0A3P3XR51"/>
<accession>A0A3P3XR51</accession>
<dbReference type="EMBL" id="FWDO01000005">
    <property type="protein sequence ID" value="SLM18727.1"/>
    <property type="molecule type" value="Genomic_DNA"/>
</dbReference>
<dbReference type="GO" id="GO:0008483">
    <property type="term" value="F:transaminase activity"/>
    <property type="evidence" value="ECO:0007669"/>
    <property type="project" value="UniProtKB-KW"/>
</dbReference>
<keyword evidence="1" id="KW-0808">Transferase</keyword>
<evidence type="ECO:0000313" key="1">
    <source>
        <dbReference type="EMBL" id="SLM18727.1"/>
    </source>
</evidence>
<dbReference type="Gene3D" id="3.90.1150.10">
    <property type="entry name" value="Aspartate Aminotransferase, domain 1"/>
    <property type="match status" value="1"/>
</dbReference>
<sequence length="155" mass="17409">MPKDYLLGMSDVQKRAAVKALTKLPRMNALRKANGALYTSHLAQAGLNHVDPSLHENHLFLNYPLLVHNRAAFIRKAREANIPLGDWFCSPLHPVEGNLSQWKFDPDRYPNAVFAASHVVNLPTDTRKPEKVLDFIDKNSSLIMDMTLGGRITNP</sequence>
<protein>
    <submittedName>
        <fullName evidence="1">DegT/DnrJ/EryC1/StrS aminotransferase</fullName>
    </submittedName>
</protein>
<dbReference type="SUPFAM" id="SSF53383">
    <property type="entry name" value="PLP-dependent transferases"/>
    <property type="match status" value="1"/>
</dbReference>
<reference evidence="1" key="1">
    <citation type="submission" date="2017-02" db="EMBL/GenBank/DDBJ databases">
        <authorList>
            <person name="Regsiter A."/>
            <person name="William W."/>
        </authorList>
    </citation>
    <scope>NUCLEOTIDE SEQUENCE</scope>
    <source>
        <strain evidence="1">BdmA 4</strain>
    </source>
</reference>
<dbReference type="InterPro" id="IPR000653">
    <property type="entry name" value="DegT/StrS_aminotransferase"/>
</dbReference>
<organism evidence="1">
    <name type="scientific">uncultured spirochete</name>
    <dbReference type="NCBI Taxonomy" id="156406"/>
    <lineage>
        <taxon>Bacteria</taxon>
        <taxon>Pseudomonadati</taxon>
        <taxon>Spirochaetota</taxon>
        <taxon>Spirochaetia</taxon>
        <taxon>Spirochaetales</taxon>
        <taxon>environmental samples</taxon>
    </lineage>
</organism>
<dbReference type="Pfam" id="PF01041">
    <property type="entry name" value="DegT_DnrJ_EryC1"/>
    <property type="match status" value="1"/>
</dbReference>